<reference evidence="5 6" key="1">
    <citation type="journal article" date="2012" name="Front. Microbiol.">
        <title>Redundancy and modularity in membrane-associated dissimilatory nitrate reduction in Bacillus.</title>
        <authorList>
            <person name="Heylen K."/>
            <person name="Keltjens J."/>
        </authorList>
    </citation>
    <scope>NUCLEOTIDE SEQUENCE [LARGE SCALE GENOMIC DNA]</scope>
    <source>
        <strain evidence="5 6">LMG 9581</strain>
    </source>
</reference>
<dbReference type="GO" id="GO:0016887">
    <property type="term" value="F:ATP hydrolysis activity"/>
    <property type="evidence" value="ECO:0007669"/>
    <property type="project" value="TreeGrafter"/>
</dbReference>
<dbReference type="Pfam" id="PF00437">
    <property type="entry name" value="T2SSE"/>
    <property type="match status" value="1"/>
</dbReference>
<dbReference type="InterPro" id="IPR001482">
    <property type="entry name" value="T2SS/T4SS_dom"/>
</dbReference>
<dbReference type="FunFam" id="3.30.450.90:FF:000001">
    <property type="entry name" value="Type II secretion system ATPase GspE"/>
    <property type="match status" value="1"/>
</dbReference>
<dbReference type="PANTHER" id="PTHR30258">
    <property type="entry name" value="TYPE II SECRETION SYSTEM PROTEIN GSPE-RELATED"/>
    <property type="match status" value="1"/>
</dbReference>
<dbReference type="STRING" id="1131731.BAZO_12284"/>
<dbReference type="FunFam" id="3.40.50.300:FF:000398">
    <property type="entry name" value="Type IV pilus assembly ATPase PilB"/>
    <property type="match status" value="1"/>
</dbReference>
<organism evidence="5 6">
    <name type="scientific">Schinkia azotoformans LMG 9581</name>
    <dbReference type="NCBI Taxonomy" id="1131731"/>
    <lineage>
        <taxon>Bacteria</taxon>
        <taxon>Bacillati</taxon>
        <taxon>Bacillota</taxon>
        <taxon>Bacilli</taxon>
        <taxon>Bacillales</taxon>
        <taxon>Bacillaceae</taxon>
        <taxon>Calidifontibacillus/Schinkia group</taxon>
        <taxon>Schinkia</taxon>
    </lineage>
</organism>
<accession>K6D9N2</accession>
<keyword evidence="2" id="KW-0547">Nucleotide-binding</keyword>
<dbReference type="PATRIC" id="fig|1131731.3.peg.2517"/>
<dbReference type="GO" id="GO:0005524">
    <property type="term" value="F:ATP binding"/>
    <property type="evidence" value="ECO:0007669"/>
    <property type="project" value="UniProtKB-KW"/>
</dbReference>
<protein>
    <submittedName>
        <fullName evidence="5">Type II secretion system protein E</fullName>
    </submittedName>
</protein>
<evidence type="ECO:0000313" key="6">
    <source>
        <dbReference type="Proteomes" id="UP000006315"/>
    </source>
</evidence>
<evidence type="ECO:0000256" key="3">
    <source>
        <dbReference type="ARBA" id="ARBA00022840"/>
    </source>
</evidence>
<evidence type="ECO:0000313" key="5">
    <source>
        <dbReference type="EMBL" id="EKN64979.1"/>
    </source>
</evidence>
<dbReference type="SUPFAM" id="SSF160246">
    <property type="entry name" value="EspE N-terminal domain-like"/>
    <property type="match status" value="1"/>
</dbReference>
<keyword evidence="6" id="KW-1185">Reference proteome</keyword>
<dbReference type="Gene3D" id="3.30.450.90">
    <property type="match status" value="1"/>
</dbReference>
<dbReference type="Pfam" id="PF05157">
    <property type="entry name" value="MshEN"/>
    <property type="match status" value="1"/>
</dbReference>
<dbReference type="RefSeq" id="WP_003331821.1">
    <property type="nucleotide sequence ID" value="NZ_AJLR01000111.1"/>
</dbReference>
<comment type="caution">
    <text evidence="5">The sequence shown here is derived from an EMBL/GenBank/DDBJ whole genome shotgun (WGS) entry which is preliminary data.</text>
</comment>
<name>K6D9N2_SCHAZ</name>
<dbReference type="InterPro" id="IPR037257">
    <property type="entry name" value="T2SS_E_N_sf"/>
</dbReference>
<dbReference type="InterPro" id="IPR027417">
    <property type="entry name" value="P-loop_NTPase"/>
</dbReference>
<evidence type="ECO:0000256" key="1">
    <source>
        <dbReference type="ARBA" id="ARBA00006611"/>
    </source>
</evidence>
<dbReference type="SMART" id="SM00382">
    <property type="entry name" value="AAA"/>
    <property type="match status" value="1"/>
</dbReference>
<feature type="domain" description="AAA+ ATPase" evidence="4">
    <location>
        <begin position="306"/>
        <end position="459"/>
    </location>
</feature>
<dbReference type="AlphaFoldDB" id="K6D9N2"/>
<sequence length="554" mass="62629">MKSKRKRLGDLLVENGLITHDQLQEALADKEEGQKLGNVLIKKGYITEQQLIEVLEFQLGIPHVSLFQYPIDINLVNLVPKEFARRKSLVPLKKSGDRLFVAMADPMDYISIDDLRLRTGFQIETVIATKEDIQRTINRYYESDDSYNIDEIGKLNPIIQEEVEQITDEDAPIVKLVNQLLLNAVQQRASDIHIDPQEDKVLVRYRVDGVLKTERTLSKNTQNVLTARIKIMSKLDITESRVPQDGRIKRTIDFHPVDLRISTLPTVYGEKIVMRILDLGSALTDINKLSLNKLNHQRFIELIERPNGIILITGPTGSGKSTTLYAALNHLNHEGTNIITVEDPVEYQLEGINQVQVNANVGMTFARGLRAILRQDPNIIMVGEIRDQETAEIAIRSSLTGHLVLSTIHTNDAISTVTRLVDMGIEPFLVASSLAGILSQRLVRRVCRDCAETVIPTKSELQLFERRGMKIDKVVRGRGCGRCNMTGYKGRLAVHELLVIDEKIRRMIMDQETVSKIREQAIRNQMIFLLDDGLLKVKQGLTTTEEILKIALSE</sequence>
<evidence type="ECO:0000259" key="4">
    <source>
        <dbReference type="SMART" id="SM00382"/>
    </source>
</evidence>
<dbReference type="GeneID" id="89468462"/>
<dbReference type="Gene3D" id="3.40.50.300">
    <property type="entry name" value="P-loop containing nucleotide triphosphate hydrolases"/>
    <property type="match status" value="1"/>
</dbReference>
<dbReference type="PANTHER" id="PTHR30258:SF1">
    <property type="entry name" value="PROTEIN TRANSPORT PROTEIN HOFB HOMOLOG"/>
    <property type="match status" value="1"/>
</dbReference>
<dbReference type="Gene3D" id="3.30.300.160">
    <property type="entry name" value="Type II secretion system, protein E, N-terminal domain"/>
    <property type="match status" value="1"/>
</dbReference>
<gene>
    <name evidence="5" type="ORF">BAZO_12284</name>
</gene>
<evidence type="ECO:0000256" key="2">
    <source>
        <dbReference type="ARBA" id="ARBA00022741"/>
    </source>
</evidence>
<comment type="similarity">
    <text evidence="1">Belongs to the GSP E family.</text>
</comment>
<dbReference type="InterPro" id="IPR003593">
    <property type="entry name" value="AAA+_ATPase"/>
</dbReference>
<dbReference type="SUPFAM" id="SSF52540">
    <property type="entry name" value="P-loop containing nucleoside triphosphate hydrolases"/>
    <property type="match status" value="1"/>
</dbReference>
<dbReference type="Proteomes" id="UP000006315">
    <property type="component" value="Unassembled WGS sequence"/>
</dbReference>
<dbReference type="EMBL" id="AJLR01000111">
    <property type="protein sequence ID" value="EKN64979.1"/>
    <property type="molecule type" value="Genomic_DNA"/>
</dbReference>
<proteinExistence type="inferred from homology"/>
<dbReference type="GO" id="GO:0005886">
    <property type="term" value="C:plasma membrane"/>
    <property type="evidence" value="ECO:0007669"/>
    <property type="project" value="TreeGrafter"/>
</dbReference>
<dbReference type="CDD" id="cd01129">
    <property type="entry name" value="PulE-GspE-like"/>
    <property type="match status" value="1"/>
</dbReference>
<keyword evidence="3" id="KW-0067">ATP-binding</keyword>
<dbReference type="FunFam" id="3.30.300.160:FF:000002">
    <property type="entry name" value="Type II secretion system protein E"/>
    <property type="match status" value="1"/>
</dbReference>
<dbReference type="InterPro" id="IPR007831">
    <property type="entry name" value="T2SS_GspE_N"/>
</dbReference>